<accession>A0A8S0ZZP9</accession>
<proteinExistence type="predicted"/>
<dbReference type="EMBL" id="CADEBC010000494">
    <property type="protein sequence ID" value="CAB3237734.1"/>
    <property type="molecule type" value="Genomic_DNA"/>
</dbReference>
<protein>
    <submittedName>
        <fullName evidence="2">Uncharacterized protein</fullName>
    </submittedName>
</protein>
<dbReference type="OrthoDB" id="7290636at2759"/>
<evidence type="ECO:0000256" key="1">
    <source>
        <dbReference type="SAM" id="SignalP"/>
    </source>
</evidence>
<evidence type="ECO:0000313" key="3">
    <source>
        <dbReference type="Proteomes" id="UP000494106"/>
    </source>
</evidence>
<evidence type="ECO:0000313" key="2">
    <source>
        <dbReference type="EMBL" id="CAB3237734.1"/>
    </source>
</evidence>
<comment type="caution">
    <text evidence="2">The sequence shown here is derived from an EMBL/GenBank/DDBJ whole genome shotgun (WGS) entry which is preliminary data.</text>
</comment>
<sequence length="73" mass="8617">MDLFYLSFICGLLFASVQSAPQVPYDYIPIGRDARRREAEYAHASDVNHNYERLYPSGRKFMDTYRSEVVKYK</sequence>
<name>A0A8S0ZZP9_ARCPL</name>
<feature type="chain" id="PRO_5035886004" evidence="1">
    <location>
        <begin position="20"/>
        <end position="73"/>
    </location>
</feature>
<reference evidence="2 3" key="1">
    <citation type="submission" date="2020-04" db="EMBL/GenBank/DDBJ databases">
        <authorList>
            <person name="Wallbank WR R."/>
            <person name="Pardo Diaz C."/>
            <person name="Kozak K."/>
            <person name="Martin S."/>
            <person name="Jiggins C."/>
            <person name="Moest M."/>
            <person name="Warren A I."/>
            <person name="Byers J.R.P. K."/>
            <person name="Montejo-Kovacevich G."/>
            <person name="Yen C E."/>
        </authorList>
    </citation>
    <scope>NUCLEOTIDE SEQUENCE [LARGE SCALE GENOMIC DNA]</scope>
</reference>
<organism evidence="2 3">
    <name type="scientific">Arctia plantaginis</name>
    <name type="common">Wood tiger moth</name>
    <name type="synonym">Phalaena plantaginis</name>
    <dbReference type="NCBI Taxonomy" id="874455"/>
    <lineage>
        <taxon>Eukaryota</taxon>
        <taxon>Metazoa</taxon>
        <taxon>Ecdysozoa</taxon>
        <taxon>Arthropoda</taxon>
        <taxon>Hexapoda</taxon>
        <taxon>Insecta</taxon>
        <taxon>Pterygota</taxon>
        <taxon>Neoptera</taxon>
        <taxon>Endopterygota</taxon>
        <taxon>Lepidoptera</taxon>
        <taxon>Glossata</taxon>
        <taxon>Ditrysia</taxon>
        <taxon>Noctuoidea</taxon>
        <taxon>Erebidae</taxon>
        <taxon>Arctiinae</taxon>
        <taxon>Arctia</taxon>
    </lineage>
</organism>
<dbReference type="AlphaFoldDB" id="A0A8S0ZZP9"/>
<feature type="signal peptide" evidence="1">
    <location>
        <begin position="1"/>
        <end position="19"/>
    </location>
</feature>
<keyword evidence="3" id="KW-1185">Reference proteome</keyword>
<keyword evidence="1" id="KW-0732">Signal</keyword>
<dbReference type="Proteomes" id="UP000494106">
    <property type="component" value="Unassembled WGS sequence"/>
</dbReference>
<gene>
    <name evidence="2" type="ORF">APLA_LOCUS7089</name>
</gene>